<dbReference type="SUPFAM" id="SSF53335">
    <property type="entry name" value="S-adenosyl-L-methionine-dependent methyltransferases"/>
    <property type="match status" value="1"/>
</dbReference>
<feature type="domain" description="Methyltransferase" evidence="3">
    <location>
        <begin position="55"/>
        <end position="142"/>
    </location>
</feature>
<protein>
    <submittedName>
        <fullName evidence="4">Methyltransferase domain-containing protein</fullName>
    </submittedName>
</protein>
<organism evidence="4 5">
    <name type="scientific">Ancylobacter radicis</name>
    <dbReference type="NCBI Taxonomy" id="2836179"/>
    <lineage>
        <taxon>Bacteria</taxon>
        <taxon>Pseudomonadati</taxon>
        <taxon>Pseudomonadota</taxon>
        <taxon>Alphaproteobacteria</taxon>
        <taxon>Hyphomicrobiales</taxon>
        <taxon>Xanthobacteraceae</taxon>
        <taxon>Ancylobacter</taxon>
    </lineage>
</organism>
<reference evidence="4" key="1">
    <citation type="submission" date="2021-05" db="EMBL/GenBank/DDBJ databases">
        <authorList>
            <person name="Sun Q."/>
            <person name="Inoue M."/>
        </authorList>
    </citation>
    <scope>NUCLEOTIDE SEQUENCE</scope>
    <source>
        <strain evidence="4">VKM B-3255</strain>
    </source>
</reference>
<dbReference type="InterPro" id="IPR029063">
    <property type="entry name" value="SAM-dependent_MTases_sf"/>
</dbReference>
<dbReference type="Gene3D" id="3.40.50.150">
    <property type="entry name" value="Vaccinia Virus protein VP39"/>
    <property type="match status" value="1"/>
</dbReference>
<evidence type="ECO:0000313" key="5">
    <source>
        <dbReference type="Proteomes" id="UP001166585"/>
    </source>
</evidence>
<name>A0ABS5R8S9_9HYPH</name>
<evidence type="ECO:0000259" key="3">
    <source>
        <dbReference type="Pfam" id="PF13649"/>
    </source>
</evidence>
<dbReference type="EMBL" id="JAHCQH010000015">
    <property type="protein sequence ID" value="MBS9477286.1"/>
    <property type="molecule type" value="Genomic_DNA"/>
</dbReference>
<gene>
    <name evidence="4" type="ORF">KIP89_09225</name>
</gene>
<accession>A0ABS5R8S9</accession>
<dbReference type="PANTHER" id="PTHR44942">
    <property type="entry name" value="METHYLTRANSF_11 DOMAIN-CONTAINING PROTEIN"/>
    <property type="match status" value="1"/>
</dbReference>
<evidence type="ECO:0000256" key="2">
    <source>
        <dbReference type="ARBA" id="ARBA00022679"/>
    </source>
</evidence>
<evidence type="ECO:0000256" key="1">
    <source>
        <dbReference type="ARBA" id="ARBA00022603"/>
    </source>
</evidence>
<dbReference type="Pfam" id="PF13649">
    <property type="entry name" value="Methyltransf_25"/>
    <property type="match status" value="1"/>
</dbReference>
<proteinExistence type="predicted"/>
<dbReference type="RefSeq" id="WP_213755467.1">
    <property type="nucleotide sequence ID" value="NZ_JAHCQH010000015.1"/>
</dbReference>
<dbReference type="PANTHER" id="PTHR44942:SF4">
    <property type="entry name" value="METHYLTRANSFERASE TYPE 11 DOMAIN-CONTAINING PROTEIN"/>
    <property type="match status" value="1"/>
</dbReference>
<keyword evidence="5" id="KW-1185">Reference proteome</keyword>
<sequence length="274" mass="29711">MDASLTPAPAPVIPFEPDRFRSTVDYYDRFRTPYPPELIAAVARRLGLRYADRMLDLGSGPGPLAIAFARLGLDVTAMDPEPSMLEAVQAGAAAAGVVIRTVEGSSYDLPGALGRFRLVTMGRSFHWMDRPATLAVLDDMVEPDGAVVLMGDRTLHAVPDYRATLDELAERHAGARATERALRRSPDWVPHEAVLLDSPFADVERLARIQPIERTVESVMGLALSRSVTSPAALGEERAAFEDALRTRLAVLAPEGRFVEVSESGALVARRPVS</sequence>
<dbReference type="GO" id="GO:0032259">
    <property type="term" value="P:methylation"/>
    <property type="evidence" value="ECO:0007669"/>
    <property type="project" value="UniProtKB-KW"/>
</dbReference>
<dbReference type="InterPro" id="IPR051052">
    <property type="entry name" value="Diverse_substrate_MTase"/>
</dbReference>
<evidence type="ECO:0000313" key="4">
    <source>
        <dbReference type="EMBL" id="MBS9477286.1"/>
    </source>
</evidence>
<dbReference type="Proteomes" id="UP001166585">
    <property type="component" value="Unassembled WGS sequence"/>
</dbReference>
<dbReference type="CDD" id="cd02440">
    <property type="entry name" value="AdoMet_MTases"/>
    <property type="match status" value="1"/>
</dbReference>
<comment type="caution">
    <text evidence="4">The sequence shown here is derived from an EMBL/GenBank/DDBJ whole genome shotgun (WGS) entry which is preliminary data.</text>
</comment>
<dbReference type="GO" id="GO:0008168">
    <property type="term" value="F:methyltransferase activity"/>
    <property type="evidence" value="ECO:0007669"/>
    <property type="project" value="UniProtKB-KW"/>
</dbReference>
<dbReference type="InterPro" id="IPR041698">
    <property type="entry name" value="Methyltransf_25"/>
</dbReference>
<keyword evidence="2" id="KW-0808">Transferase</keyword>
<keyword evidence="1 4" id="KW-0489">Methyltransferase</keyword>